<name>A0AAV4CXX3_9GAST</name>
<evidence type="ECO:0000313" key="2">
    <source>
        <dbReference type="Proteomes" id="UP000735302"/>
    </source>
</evidence>
<dbReference type="EMBL" id="BLXT01007118">
    <property type="protein sequence ID" value="GFO36645.1"/>
    <property type="molecule type" value="Genomic_DNA"/>
</dbReference>
<reference evidence="1 2" key="1">
    <citation type="journal article" date="2021" name="Elife">
        <title>Chloroplast acquisition without the gene transfer in kleptoplastic sea slugs, Plakobranchus ocellatus.</title>
        <authorList>
            <person name="Maeda T."/>
            <person name="Takahashi S."/>
            <person name="Yoshida T."/>
            <person name="Shimamura S."/>
            <person name="Takaki Y."/>
            <person name="Nagai Y."/>
            <person name="Toyoda A."/>
            <person name="Suzuki Y."/>
            <person name="Arimoto A."/>
            <person name="Ishii H."/>
            <person name="Satoh N."/>
            <person name="Nishiyama T."/>
            <person name="Hasebe M."/>
            <person name="Maruyama T."/>
            <person name="Minagawa J."/>
            <person name="Obokata J."/>
            <person name="Shigenobu S."/>
        </authorList>
    </citation>
    <scope>NUCLEOTIDE SEQUENCE [LARGE SCALE GENOMIC DNA]</scope>
</reference>
<accession>A0AAV4CXX3</accession>
<organism evidence="1 2">
    <name type="scientific">Plakobranchus ocellatus</name>
    <dbReference type="NCBI Taxonomy" id="259542"/>
    <lineage>
        <taxon>Eukaryota</taxon>
        <taxon>Metazoa</taxon>
        <taxon>Spiralia</taxon>
        <taxon>Lophotrochozoa</taxon>
        <taxon>Mollusca</taxon>
        <taxon>Gastropoda</taxon>
        <taxon>Heterobranchia</taxon>
        <taxon>Euthyneura</taxon>
        <taxon>Panpulmonata</taxon>
        <taxon>Sacoglossa</taxon>
        <taxon>Placobranchoidea</taxon>
        <taxon>Plakobranchidae</taxon>
        <taxon>Plakobranchus</taxon>
    </lineage>
</organism>
<gene>
    <name evidence="1" type="ORF">PoB_006315000</name>
</gene>
<evidence type="ECO:0000313" key="1">
    <source>
        <dbReference type="EMBL" id="GFO36645.1"/>
    </source>
</evidence>
<proteinExistence type="predicted"/>
<dbReference type="AlphaFoldDB" id="A0AAV4CXX3"/>
<dbReference type="Proteomes" id="UP000735302">
    <property type="component" value="Unassembled WGS sequence"/>
</dbReference>
<protein>
    <submittedName>
        <fullName evidence="1">Uncharacterized protein</fullName>
    </submittedName>
</protein>
<keyword evidence="2" id="KW-1185">Reference proteome</keyword>
<comment type="caution">
    <text evidence="1">The sequence shown here is derived from an EMBL/GenBank/DDBJ whole genome shotgun (WGS) entry which is preliminary data.</text>
</comment>
<sequence>MTPEYGRKKPAMCLRGWLKRQNGPFRVHPTRDDKNTSEETLTSVHKLVITTFELKWCKVWRSNNSTSTQTKSISRISSTTMIAVSIINSNLKRSLVKIKRERVKGDTTICKTSHSDISTRDRRGH</sequence>